<accession>A0A4Y2NWT3</accession>
<keyword evidence="2" id="KW-1185">Reference proteome</keyword>
<name>A0A4Y2NWT3_ARAVE</name>
<sequence>MAGSGQAWTLDLNDELGDKFGDLGDKSNIPENAIIFSISALGEEILECARYFHVTCRPSVGLSIHVHELRRIPTDTPVLGFELHTDRKNGCRYDSDEGTNKSREVFESMNKTNDELERLLREINGCHVQIKKFRNILKEKTDSDSCSSLDIADSAEKFVAEQLHALMKTRFEIHKKMDDLQICVMDEDRILPYDDDYFLALASEIIKNQESISQIIKYLNKNQDVYLFRQMMNNSQTKKSEEKSV</sequence>
<dbReference type="EMBL" id="BGPR01009938">
    <property type="protein sequence ID" value="GBN43222.1"/>
    <property type="molecule type" value="Genomic_DNA"/>
</dbReference>
<dbReference type="Proteomes" id="UP000499080">
    <property type="component" value="Unassembled WGS sequence"/>
</dbReference>
<evidence type="ECO:0000313" key="1">
    <source>
        <dbReference type="EMBL" id="GBN43222.1"/>
    </source>
</evidence>
<evidence type="ECO:0000313" key="2">
    <source>
        <dbReference type="Proteomes" id="UP000499080"/>
    </source>
</evidence>
<proteinExistence type="predicted"/>
<dbReference type="AlphaFoldDB" id="A0A4Y2NWT3"/>
<comment type="caution">
    <text evidence="1">The sequence shown here is derived from an EMBL/GenBank/DDBJ whole genome shotgun (WGS) entry which is preliminary data.</text>
</comment>
<protein>
    <submittedName>
        <fullName evidence="1">Uncharacterized protein</fullName>
    </submittedName>
</protein>
<gene>
    <name evidence="1" type="ORF">AVEN_226457_1</name>
</gene>
<reference evidence="1 2" key="1">
    <citation type="journal article" date="2019" name="Sci. Rep.">
        <title>Orb-weaving spider Araneus ventricosus genome elucidates the spidroin gene catalogue.</title>
        <authorList>
            <person name="Kono N."/>
            <person name="Nakamura H."/>
            <person name="Ohtoshi R."/>
            <person name="Moran D.A.P."/>
            <person name="Shinohara A."/>
            <person name="Yoshida Y."/>
            <person name="Fujiwara M."/>
            <person name="Mori M."/>
            <person name="Tomita M."/>
            <person name="Arakawa K."/>
        </authorList>
    </citation>
    <scope>NUCLEOTIDE SEQUENCE [LARGE SCALE GENOMIC DNA]</scope>
</reference>
<organism evidence="1 2">
    <name type="scientific">Araneus ventricosus</name>
    <name type="common">Orbweaver spider</name>
    <name type="synonym">Epeira ventricosa</name>
    <dbReference type="NCBI Taxonomy" id="182803"/>
    <lineage>
        <taxon>Eukaryota</taxon>
        <taxon>Metazoa</taxon>
        <taxon>Ecdysozoa</taxon>
        <taxon>Arthropoda</taxon>
        <taxon>Chelicerata</taxon>
        <taxon>Arachnida</taxon>
        <taxon>Araneae</taxon>
        <taxon>Araneomorphae</taxon>
        <taxon>Entelegynae</taxon>
        <taxon>Araneoidea</taxon>
        <taxon>Araneidae</taxon>
        <taxon>Araneus</taxon>
    </lineage>
</organism>